<sequence>MPILERWGRFIQVTTAAGIRASRATTHRHAGDELQLLQSLCLNQMCVFDPFLSQKGRSTLHELRSKETGLLPNGPKSILSDESEFSCFRELCNLVFVQCVT</sequence>
<protein>
    <submittedName>
        <fullName evidence="1">Uncharacterized protein</fullName>
    </submittedName>
</protein>
<evidence type="ECO:0000313" key="2">
    <source>
        <dbReference type="Proteomes" id="UP001476798"/>
    </source>
</evidence>
<keyword evidence="2" id="KW-1185">Reference proteome</keyword>
<comment type="caution">
    <text evidence="1">The sequence shown here is derived from an EMBL/GenBank/DDBJ whole genome shotgun (WGS) entry which is preliminary data.</text>
</comment>
<name>A0ABV0MNT3_9TELE</name>
<evidence type="ECO:0000313" key="1">
    <source>
        <dbReference type="EMBL" id="MEQ2160778.1"/>
    </source>
</evidence>
<accession>A0ABV0MNT3</accession>
<dbReference type="EMBL" id="JAHRIO010010103">
    <property type="protein sequence ID" value="MEQ2160778.1"/>
    <property type="molecule type" value="Genomic_DNA"/>
</dbReference>
<dbReference type="Proteomes" id="UP001476798">
    <property type="component" value="Unassembled WGS sequence"/>
</dbReference>
<organism evidence="1 2">
    <name type="scientific">Goodea atripinnis</name>
    <dbReference type="NCBI Taxonomy" id="208336"/>
    <lineage>
        <taxon>Eukaryota</taxon>
        <taxon>Metazoa</taxon>
        <taxon>Chordata</taxon>
        <taxon>Craniata</taxon>
        <taxon>Vertebrata</taxon>
        <taxon>Euteleostomi</taxon>
        <taxon>Actinopterygii</taxon>
        <taxon>Neopterygii</taxon>
        <taxon>Teleostei</taxon>
        <taxon>Neoteleostei</taxon>
        <taxon>Acanthomorphata</taxon>
        <taxon>Ovalentaria</taxon>
        <taxon>Atherinomorphae</taxon>
        <taxon>Cyprinodontiformes</taxon>
        <taxon>Goodeidae</taxon>
        <taxon>Goodea</taxon>
    </lineage>
</organism>
<proteinExistence type="predicted"/>
<gene>
    <name evidence="1" type="ORF">GOODEAATRI_002891</name>
</gene>
<reference evidence="1 2" key="1">
    <citation type="submission" date="2021-06" db="EMBL/GenBank/DDBJ databases">
        <authorList>
            <person name="Palmer J.M."/>
        </authorList>
    </citation>
    <scope>NUCLEOTIDE SEQUENCE [LARGE SCALE GENOMIC DNA]</scope>
    <source>
        <strain evidence="1 2">GA_2019</strain>
        <tissue evidence="1">Muscle</tissue>
    </source>
</reference>